<evidence type="ECO:0000313" key="3">
    <source>
        <dbReference type="EMBL" id="SHH54694.1"/>
    </source>
</evidence>
<dbReference type="STRING" id="299255.SAMN02745129_2292"/>
<name>A0A1M5TVE9_9GAMM</name>
<evidence type="ECO:0000313" key="4">
    <source>
        <dbReference type="Proteomes" id="UP000184268"/>
    </source>
</evidence>
<proteinExistence type="predicted"/>
<dbReference type="RefSeq" id="WP_067655937.1">
    <property type="nucleotide sequence ID" value="NZ_FQXG01000003.1"/>
</dbReference>
<accession>A0A1M5TVE9</accession>
<organism evidence="3 4">
    <name type="scientific">Ferrimonas marina</name>
    <dbReference type="NCBI Taxonomy" id="299255"/>
    <lineage>
        <taxon>Bacteria</taxon>
        <taxon>Pseudomonadati</taxon>
        <taxon>Pseudomonadota</taxon>
        <taxon>Gammaproteobacteria</taxon>
        <taxon>Alteromonadales</taxon>
        <taxon>Ferrimonadaceae</taxon>
        <taxon>Ferrimonas</taxon>
    </lineage>
</organism>
<reference evidence="3 4" key="1">
    <citation type="submission" date="2016-11" db="EMBL/GenBank/DDBJ databases">
        <authorList>
            <person name="Jaros S."/>
            <person name="Januszkiewicz K."/>
            <person name="Wedrychowicz H."/>
        </authorList>
    </citation>
    <scope>NUCLEOTIDE SEQUENCE [LARGE SCALE GENOMIC DNA]</scope>
    <source>
        <strain evidence="3 4">DSM 16917</strain>
    </source>
</reference>
<sequence length="213" mass="22954">MAILQLGSTTLFLDNNGFTAETVSQSDHRLSKTGTVTKHLTLGFKIAKAIPALAKLVEDAETQQELLELAEAADNALEDAAQALAPILLPRVEARYQSDRFACEVTGKTHGDFTIALPFPTSHHKAGDTAVKTVNPDKPKLVAQRLLLAETCWAVQTADDSAPRFDTVAALQQFWQDTADQLADSFTIIKPGKLAEPKAEDVDEDDAADELAA</sequence>
<evidence type="ECO:0000256" key="2">
    <source>
        <dbReference type="SAM" id="MobiDB-lite"/>
    </source>
</evidence>
<gene>
    <name evidence="3" type="ORF">SAMN02745129_2292</name>
</gene>
<dbReference type="AlphaFoldDB" id="A0A1M5TVE9"/>
<dbReference type="Proteomes" id="UP000184268">
    <property type="component" value="Unassembled WGS sequence"/>
</dbReference>
<feature type="region of interest" description="Disordered" evidence="2">
    <location>
        <begin position="194"/>
        <end position="213"/>
    </location>
</feature>
<dbReference type="EMBL" id="FQXG01000003">
    <property type="protein sequence ID" value="SHH54694.1"/>
    <property type="molecule type" value="Genomic_DNA"/>
</dbReference>
<keyword evidence="4" id="KW-1185">Reference proteome</keyword>
<protein>
    <submittedName>
        <fullName evidence="3">Uncharacterized protein</fullName>
    </submittedName>
</protein>
<feature type="compositionally biased region" description="Acidic residues" evidence="2">
    <location>
        <begin position="201"/>
        <end position="213"/>
    </location>
</feature>
<keyword evidence="1" id="KW-0175">Coiled coil</keyword>
<feature type="coiled-coil region" evidence="1">
    <location>
        <begin position="53"/>
        <end position="83"/>
    </location>
</feature>
<evidence type="ECO:0000256" key="1">
    <source>
        <dbReference type="SAM" id="Coils"/>
    </source>
</evidence>